<dbReference type="InterPro" id="IPR036318">
    <property type="entry name" value="FAD-bd_PCMH-like_sf"/>
</dbReference>
<dbReference type="InterPro" id="IPR016169">
    <property type="entry name" value="FAD-bd_PCMH_sub2"/>
</dbReference>
<comment type="cofactor">
    <cofactor evidence="1">
        <name>FAD</name>
        <dbReference type="ChEBI" id="CHEBI:57692"/>
    </cofactor>
</comment>
<evidence type="ECO:0000256" key="4">
    <source>
        <dbReference type="ARBA" id="ARBA00022827"/>
    </source>
</evidence>
<dbReference type="InterPro" id="IPR050416">
    <property type="entry name" value="FAD-linked_Oxidoreductase"/>
</dbReference>
<keyword evidence="4" id="KW-0274">FAD</keyword>
<keyword evidence="5" id="KW-0560">Oxidoreductase</keyword>
<keyword evidence="3" id="KW-0285">Flavoprotein</keyword>
<evidence type="ECO:0000256" key="3">
    <source>
        <dbReference type="ARBA" id="ARBA00022630"/>
    </source>
</evidence>
<gene>
    <name evidence="7" type="ORF">ACFO0R_09760</name>
</gene>
<evidence type="ECO:0000313" key="8">
    <source>
        <dbReference type="Proteomes" id="UP001595999"/>
    </source>
</evidence>
<dbReference type="PANTHER" id="PTHR42973">
    <property type="entry name" value="BINDING OXIDOREDUCTASE, PUTATIVE (AFU_ORTHOLOGUE AFUA_1G17690)-RELATED"/>
    <property type="match status" value="1"/>
</dbReference>
<dbReference type="EMBL" id="JBHSEK010000005">
    <property type="protein sequence ID" value="MFC4489904.1"/>
    <property type="molecule type" value="Genomic_DNA"/>
</dbReference>
<dbReference type="Gene3D" id="3.30.465.10">
    <property type="match status" value="1"/>
</dbReference>
<protein>
    <submittedName>
        <fullName evidence="7">FAD-binding protein</fullName>
    </submittedName>
</protein>
<sequence>MKQVPTRGDKSLILSDKQGFDRRWFAPELQAVYVPARYEQVEEYVGAALSEFGRNVKIASGRHCYENFVYNDSTRAIIDMSALNQVGFDAERNAYFVDAGCENWGVYRALLNGYGKTLPAGSCYSVGAGGHITGGGYGLLSRLHGLTVDHLSGVDIVTRDAALGQVKLRHVSEQSSDQAERDLFWALRGAGCGNFGVIVRYYFAKLPNAPAYATQWSFAWDWKNINQQVFGDLLDLYAEICESMPNTDFSLLKLNHVSNGQIGLLVQFASLPSMDFHLHCQQVETRVQYWQNRLVAIAPAVVAPQPMGGHPGWMQTTHSHLSPQHLTYLEALQTVNGSGPNQFGKYKSAYMNKAFPSCQKDQIYSWLHQQPEGLSADALKQSLLQVDSYGGVINEYASTATPVPQRGSTMKLQYQTYWNNDSLPGKRHGENGGEQAQAHLGWINGFYQSVYADYGGTPNPKNDKDGVVDGCYYNYPDCDLGSHENGKIDQAMELYFQENYRRAPRNLVQVKQRWDPQNYFHHAQSIPVK</sequence>
<evidence type="ECO:0000256" key="1">
    <source>
        <dbReference type="ARBA" id="ARBA00001974"/>
    </source>
</evidence>
<reference evidence="8" key="1">
    <citation type="journal article" date="2019" name="Int. J. Syst. Evol. Microbiol.">
        <title>The Global Catalogue of Microorganisms (GCM) 10K type strain sequencing project: providing services to taxonomists for standard genome sequencing and annotation.</title>
        <authorList>
            <consortium name="The Broad Institute Genomics Platform"/>
            <consortium name="The Broad Institute Genome Sequencing Center for Infectious Disease"/>
            <person name="Wu L."/>
            <person name="Ma J."/>
        </authorList>
    </citation>
    <scope>NUCLEOTIDE SEQUENCE [LARGE SCALE GENOMIC DNA]</scope>
    <source>
        <strain evidence="8">CGMCC 4.7608</strain>
    </source>
</reference>
<dbReference type="InterPro" id="IPR006094">
    <property type="entry name" value="Oxid_FAD_bind_N"/>
</dbReference>
<dbReference type="InterPro" id="IPR016166">
    <property type="entry name" value="FAD-bd_PCMH"/>
</dbReference>
<evidence type="ECO:0000259" key="6">
    <source>
        <dbReference type="PROSITE" id="PS51387"/>
    </source>
</evidence>
<accession>A0ABV8ZQY2</accession>
<evidence type="ECO:0000256" key="5">
    <source>
        <dbReference type="ARBA" id="ARBA00023002"/>
    </source>
</evidence>
<dbReference type="Pfam" id="PF01565">
    <property type="entry name" value="FAD_binding_4"/>
    <property type="match status" value="1"/>
</dbReference>
<dbReference type="RefSeq" id="WP_231460701.1">
    <property type="nucleotide sequence ID" value="NZ_JAJOHW010000004.1"/>
</dbReference>
<evidence type="ECO:0000313" key="7">
    <source>
        <dbReference type="EMBL" id="MFC4489904.1"/>
    </source>
</evidence>
<proteinExistence type="inferred from homology"/>
<dbReference type="PANTHER" id="PTHR42973:SF39">
    <property type="entry name" value="FAD-BINDING PCMH-TYPE DOMAIN-CONTAINING PROTEIN"/>
    <property type="match status" value="1"/>
</dbReference>
<dbReference type="Pfam" id="PF08031">
    <property type="entry name" value="BBE"/>
    <property type="match status" value="1"/>
</dbReference>
<name>A0ABV8ZQY2_9NEIS</name>
<evidence type="ECO:0000256" key="2">
    <source>
        <dbReference type="ARBA" id="ARBA00005466"/>
    </source>
</evidence>
<comment type="similarity">
    <text evidence="2">Belongs to the oxygen-dependent FAD-linked oxidoreductase family.</text>
</comment>
<feature type="domain" description="FAD-binding PCMH-type" evidence="6">
    <location>
        <begin position="25"/>
        <end position="208"/>
    </location>
</feature>
<dbReference type="SUPFAM" id="SSF56176">
    <property type="entry name" value="FAD-binding/transporter-associated domain-like"/>
    <property type="match status" value="1"/>
</dbReference>
<comment type="caution">
    <text evidence="7">The sequence shown here is derived from an EMBL/GenBank/DDBJ whole genome shotgun (WGS) entry which is preliminary data.</text>
</comment>
<keyword evidence="8" id="KW-1185">Reference proteome</keyword>
<dbReference type="Proteomes" id="UP001595999">
    <property type="component" value="Unassembled WGS sequence"/>
</dbReference>
<dbReference type="InterPro" id="IPR012951">
    <property type="entry name" value="BBE"/>
</dbReference>
<dbReference type="PROSITE" id="PS51387">
    <property type="entry name" value="FAD_PCMH"/>
    <property type="match status" value="1"/>
</dbReference>
<organism evidence="7 8">
    <name type="scientific">Chromobacterium aquaticum</name>
    <dbReference type="NCBI Taxonomy" id="467180"/>
    <lineage>
        <taxon>Bacteria</taxon>
        <taxon>Pseudomonadati</taxon>
        <taxon>Pseudomonadota</taxon>
        <taxon>Betaproteobacteria</taxon>
        <taxon>Neisseriales</taxon>
        <taxon>Chromobacteriaceae</taxon>
        <taxon>Chromobacterium</taxon>
    </lineage>
</organism>
<dbReference type="Gene3D" id="3.40.462.20">
    <property type="match status" value="1"/>
</dbReference>